<dbReference type="EMBL" id="JANEYG010000321">
    <property type="protein sequence ID" value="KAJ8910300.1"/>
    <property type="molecule type" value="Genomic_DNA"/>
</dbReference>
<feature type="non-terminal residue" evidence="2">
    <location>
        <position position="134"/>
    </location>
</feature>
<name>A0AAV8V7T9_9CUCU</name>
<proteinExistence type="predicted"/>
<accession>A0AAV8V7T9</accession>
<feature type="compositionally biased region" description="Basic residues" evidence="1">
    <location>
        <begin position="125"/>
        <end position="134"/>
    </location>
</feature>
<keyword evidence="3" id="KW-1185">Reference proteome</keyword>
<evidence type="ECO:0000313" key="3">
    <source>
        <dbReference type="Proteomes" id="UP001159042"/>
    </source>
</evidence>
<sequence length="134" mass="15935">MSGCVRERSLGAQSKMSVIRHLENLLLEYEACKQSFNEALESQKKLGETNVFITPQKIQESIQDLYKLKHNGKKIKELYECQKKSRVKEYKYKEYIHDVTSQLDDSDIKTEHKTEQQATKEQKKNKYQQKQYKK</sequence>
<reference evidence="2 3" key="1">
    <citation type="journal article" date="2023" name="Insect Mol. Biol.">
        <title>Genome sequencing provides insights into the evolution of gene families encoding plant cell wall-degrading enzymes in longhorned beetles.</title>
        <authorList>
            <person name="Shin N.R."/>
            <person name="Okamura Y."/>
            <person name="Kirsch R."/>
            <person name="Pauchet Y."/>
        </authorList>
    </citation>
    <scope>NUCLEOTIDE SEQUENCE [LARGE SCALE GENOMIC DNA]</scope>
    <source>
        <strain evidence="2">EAD_L_NR</strain>
    </source>
</reference>
<organism evidence="2 3">
    <name type="scientific">Exocentrus adspersus</name>
    <dbReference type="NCBI Taxonomy" id="1586481"/>
    <lineage>
        <taxon>Eukaryota</taxon>
        <taxon>Metazoa</taxon>
        <taxon>Ecdysozoa</taxon>
        <taxon>Arthropoda</taxon>
        <taxon>Hexapoda</taxon>
        <taxon>Insecta</taxon>
        <taxon>Pterygota</taxon>
        <taxon>Neoptera</taxon>
        <taxon>Endopterygota</taxon>
        <taxon>Coleoptera</taxon>
        <taxon>Polyphaga</taxon>
        <taxon>Cucujiformia</taxon>
        <taxon>Chrysomeloidea</taxon>
        <taxon>Cerambycidae</taxon>
        <taxon>Lamiinae</taxon>
        <taxon>Acanthocinini</taxon>
        <taxon>Exocentrus</taxon>
    </lineage>
</organism>
<comment type="caution">
    <text evidence="2">The sequence shown here is derived from an EMBL/GenBank/DDBJ whole genome shotgun (WGS) entry which is preliminary data.</text>
</comment>
<feature type="compositionally biased region" description="Basic and acidic residues" evidence="1">
    <location>
        <begin position="106"/>
        <end position="124"/>
    </location>
</feature>
<evidence type="ECO:0000313" key="2">
    <source>
        <dbReference type="EMBL" id="KAJ8910300.1"/>
    </source>
</evidence>
<gene>
    <name evidence="2" type="ORF">NQ315_002462</name>
</gene>
<dbReference type="Proteomes" id="UP001159042">
    <property type="component" value="Unassembled WGS sequence"/>
</dbReference>
<dbReference type="AlphaFoldDB" id="A0AAV8V7T9"/>
<protein>
    <submittedName>
        <fullName evidence="2">Uncharacterized protein</fullName>
    </submittedName>
</protein>
<feature type="region of interest" description="Disordered" evidence="1">
    <location>
        <begin position="103"/>
        <end position="134"/>
    </location>
</feature>
<evidence type="ECO:0000256" key="1">
    <source>
        <dbReference type="SAM" id="MobiDB-lite"/>
    </source>
</evidence>